<keyword evidence="1" id="KW-0472">Membrane</keyword>
<evidence type="ECO:0000313" key="4">
    <source>
        <dbReference type="Proteomes" id="UP000324800"/>
    </source>
</evidence>
<feature type="chain" id="PRO_5023815093" evidence="2">
    <location>
        <begin position="20"/>
        <end position="2400"/>
    </location>
</feature>
<dbReference type="EMBL" id="SNRW01002526">
    <property type="protein sequence ID" value="KAA6392487.1"/>
    <property type="molecule type" value="Genomic_DNA"/>
</dbReference>
<evidence type="ECO:0000313" key="3">
    <source>
        <dbReference type="EMBL" id="KAA6392487.1"/>
    </source>
</evidence>
<organism evidence="3 4">
    <name type="scientific">Streblomastix strix</name>
    <dbReference type="NCBI Taxonomy" id="222440"/>
    <lineage>
        <taxon>Eukaryota</taxon>
        <taxon>Metamonada</taxon>
        <taxon>Preaxostyla</taxon>
        <taxon>Oxymonadida</taxon>
        <taxon>Streblomastigidae</taxon>
        <taxon>Streblomastix</taxon>
    </lineage>
</organism>
<keyword evidence="1" id="KW-0812">Transmembrane</keyword>
<evidence type="ECO:0000256" key="1">
    <source>
        <dbReference type="SAM" id="Phobius"/>
    </source>
</evidence>
<feature type="signal peptide" evidence="2">
    <location>
        <begin position="1"/>
        <end position="19"/>
    </location>
</feature>
<accession>A0A5J4WC14</accession>
<gene>
    <name evidence="3" type="ORF">EZS28_011986</name>
</gene>
<evidence type="ECO:0000256" key="2">
    <source>
        <dbReference type="SAM" id="SignalP"/>
    </source>
</evidence>
<feature type="transmembrane region" description="Helical" evidence="1">
    <location>
        <begin position="2344"/>
        <end position="2371"/>
    </location>
</feature>
<dbReference type="SUPFAM" id="SSF51126">
    <property type="entry name" value="Pectin lyase-like"/>
    <property type="match status" value="4"/>
</dbReference>
<sequence>MRSFTLLLSCCFIFQQQAAVSSNDITENGFLYQADNSGQLTWTIYTSSPWPIPTGKNWKFEYDAAGTYQIETFQVFSSEIANNFIYFEIGGIRTKPLFKADNGSLHIQSNFIHDIILDDCSLIELNGPTLSDSASTAEIELNFCYFEKITLRNSPDFPCCVVIVRVSDIEKYTSFTITFFSSIFANIQAGNSGDPTFHMTSASDYAPVMITYDEYPAIQTSQCNCTVIFEETRFISTHGSHTGAIDIRGEIGQVIIYRTSFSKTIAEDGVRFTPDAVYGNCVYASGSDDIMRMASEFIYLCRSDSDAPKIAVQSSLDFGAFDNLIPDYKSTLVVSEMGSDSIGTGSELNPLRTINTAVAVSNPKKKYLIEKIVDQNEYPITVIIKAGLYIERRIKVFSERMTLKGEGVDITRFRNDINDSFNPSQLLSIEPDNVGCKLDIIDISFEQVFAGTSIKDPLFITQYGEVNLQRCSFKQVNPSNKHESSFIQINNKDAVLTNVIFTEGNFNSETAAIEIVPGGGLKLDSCNFTNIIGSVVIRAVLSDTFTDLILRDCKFLNCQSNPSIQPNIPSGSTIIISSSFITNFANQRVNSFLISPVCTFTRCQFTGNSGESEIKFLGNLFIVGFVQCNIDSTSILYLDQWTPTYWNEIKSYSFGGCSGSDQNAIVYINSTGLDSGTGIINNPFRSLSQAINQKTQGGQSILTLQIGQGTCEDDGLNIGARSISFEGAGINETILMNKITSRIWLAFIVGGRLNIKNVGLRQSSSSEYYGGMLVLRGDGTIDLINVNFKQREYLLKQSTNTIYATAGDIIIADSIFEKASFINYYNSTSHISCILCEDKFESFTITNSSISQQYTSFVESPTADEILYQNEDEFGCGAFVFMNVQQLKFIQCNFTQNQGWRTGSINIHQMSKKWTKSENELNSSTQSLTLNQCNFDNNSAVMDQKILNSSLKKKIGNDIILDHEYTKQEIVQSFSQTNSSSSVPKIGSVHNQYLKGTLDFALYARRTAETSYVSIQGVNLITGVSGQLLNPYQTIQYAIYHTKASQYRAAQIFIFPGVFIEVQLFIGGNTLTITGTAEGLTEPVLANQTSTRLGLSEICTHKDTQQDLIEVYDGVLTLQLITFRIDNSDSIPQTYSMIVIHGSLASVTIEYCSFKTVIPTNYLDKEFFSLDKGGNLTMRYTYIEQTSEKYRPLIYIAVSEKSNVIFQYFNITSCEVVEASSGVMHFQYFTGGTATFENCYFLYNIVLDPSIAGKKPFGGALLIELRESSFSEQLGSEGGWKYFDSNIGDCSGAVTVTGTRSLLSEERIHFIRCEFENNIAGSNYIQIDVPHGNDIYFYIIDASSILYNETLSSGESTKIQSSFFTQCSSYNYSPLVNYLGNKVGTEKLDQLLLYNVIYRQFVIYVSNYGDHINSGEKHSPLMLISHALAVLNRSDGYKEIIAFEGWYDEPMLVIRNIILTVTGAGSHVTAISNTLSKEKTVFWAQKDSNIIVQDFTLFRRTETSYTAALFDCDAGSNIIVKRCNLYNDLFANFGDIFNAGIFHGLFTSGGIFDTVIQNSIMTYDPVITLDSKTGDFNFNLIQKTADNKCEFKSGLQPESNPPFILFEFYNVTFRNASTTYPLNPFIRIVTTPSMSVTFNLCIFERCTNILIQLSRSYFNPDYGQIGQIIFKHCIWNSNGYLWNAIINDWKSAIQIESGAISVQYADFPTELDYAINSDCNINTGNIVVENCVFMDNAGTIANDILIEEDLLTKQLITFKNCAYGKESDLNFASFTYELLTKTKMPSSIFTIQGFIDYLSSSAERNIIINSTSTLNGGQLTQFVAMMLKYDPSYNIQFQKGIIVEETTLNVRYNKLSIFKDDNIQEEVIFIAKQSPHSKNYDPFQQYGAFIDPYSSPLIAVEQTGEISMKSIVILHFYEKSLNSVIEVKDDAIFNGIQLIFRPIVEQLVGMATLPTTEQTSPYLLCLGGFTILEQCRFLQTNFINSEAIRTFFQVGYNSPQGITTEYYTLTLNGCIIIGMNRIDESENSGSAIDAIGMKITLESCLFDMNIQQQSNMVNNKINKQDQKSNEDEQTQPEAHLIPTCGWNTAYIRQNTGSLILTKGTQLINLNQGAISLLGAALTIVDADVQFINNIDSSYLQGIHSNEDEDEPVIIKPTLLRRNIVCGYGSRITSPIESFTENGLQEDSLWILKTDEGKLLNEQQQQNSECQLSGGLRDIKSPLFIPHIDKVSGIMSKDKLGLDITIIGRHLVRCGVVKYKICEKMKVTNDDGQEIEEKVKERELHCKTELMENSLHWENETEIVIQTRYKTVRKWKTMEIWLVFADYAQISEILTLSIGKLSTSAIVTIVLICLLLIGLVISVLVVILCYNYKQKKKVDEMRQIEEEIERQSNQVVIQQFD</sequence>
<dbReference type="Proteomes" id="UP000324800">
    <property type="component" value="Unassembled WGS sequence"/>
</dbReference>
<keyword evidence="2" id="KW-0732">Signal</keyword>
<protein>
    <submittedName>
        <fullName evidence="3">Uncharacterized protein</fullName>
    </submittedName>
</protein>
<proteinExistence type="predicted"/>
<comment type="caution">
    <text evidence="3">The sequence shown here is derived from an EMBL/GenBank/DDBJ whole genome shotgun (WGS) entry which is preliminary data.</text>
</comment>
<reference evidence="3 4" key="1">
    <citation type="submission" date="2019-03" db="EMBL/GenBank/DDBJ databases">
        <title>Single cell metagenomics reveals metabolic interactions within the superorganism composed of flagellate Streblomastix strix and complex community of Bacteroidetes bacteria on its surface.</title>
        <authorList>
            <person name="Treitli S.C."/>
            <person name="Kolisko M."/>
            <person name="Husnik F."/>
            <person name="Keeling P."/>
            <person name="Hampl V."/>
        </authorList>
    </citation>
    <scope>NUCLEOTIDE SEQUENCE [LARGE SCALE GENOMIC DNA]</scope>
    <source>
        <strain evidence="3">ST1C</strain>
    </source>
</reference>
<dbReference type="InterPro" id="IPR011050">
    <property type="entry name" value="Pectin_lyase_fold/virulence"/>
</dbReference>
<keyword evidence="1" id="KW-1133">Transmembrane helix</keyword>
<name>A0A5J4WC14_9EUKA</name>